<proteinExistence type="predicted"/>
<dbReference type="Proteomes" id="UP000324222">
    <property type="component" value="Unassembled WGS sequence"/>
</dbReference>
<protein>
    <submittedName>
        <fullName evidence="2">Uncharacterized protein</fullName>
    </submittedName>
</protein>
<evidence type="ECO:0000313" key="2">
    <source>
        <dbReference type="EMBL" id="MPC92841.1"/>
    </source>
</evidence>
<evidence type="ECO:0000256" key="1">
    <source>
        <dbReference type="SAM" id="MobiDB-lite"/>
    </source>
</evidence>
<name>A0A5B7J4V3_PORTR</name>
<dbReference type="EMBL" id="VSRR010092710">
    <property type="protein sequence ID" value="MPC92841.1"/>
    <property type="molecule type" value="Genomic_DNA"/>
</dbReference>
<feature type="compositionally biased region" description="Basic and acidic residues" evidence="1">
    <location>
        <begin position="22"/>
        <end position="34"/>
    </location>
</feature>
<reference evidence="2 3" key="1">
    <citation type="submission" date="2019-05" db="EMBL/GenBank/DDBJ databases">
        <title>Another draft genome of Portunus trituberculatus and its Hox gene families provides insights of decapod evolution.</title>
        <authorList>
            <person name="Jeong J.-H."/>
            <person name="Song I."/>
            <person name="Kim S."/>
            <person name="Choi T."/>
            <person name="Kim D."/>
            <person name="Ryu S."/>
            <person name="Kim W."/>
        </authorList>
    </citation>
    <scope>NUCLEOTIDE SEQUENCE [LARGE SCALE GENOMIC DNA]</scope>
    <source>
        <tissue evidence="2">Muscle</tissue>
    </source>
</reference>
<feature type="region of interest" description="Disordered" evidence="1">
    <location>
        <begin position="1"/>
        <end position="34"/>
    </location>
</feature>
<evidence type="ECO:0000313" key="3">
    <source>
        <dbReference type="Proteomes" id="UP000324222"/>
    </source>
</evidence>
<gene>
    <name evidence="2" type="ORF">E2C01_087952</name>
</gene>
<organism evidence="2 3">
    <name type="scientific">Portunus trituberculatus</name>
    <name type="common">Swimming crab</name>
    <name type="synonym">Neptunus trituberculatus</name>
    <dbReference type="NCBI Taxonomy" id="210409"/>
    <lineage>
        <taxon>Eukaryota</taxon>
        <taxon>Metazoa</taxon>
        <taxon>Ecdysozoa</taxon>
        <taxon>Arthropoda</taxon>
        <taxon>Crustacea</taxon>
        <taxon>Multicrustacea</taxon>
        <taxon>Malacostraca</taxon>
        <taxon>Eumalacostraca</taxon>
        <taxon>Eucarida</taxon>
        <taxon>Decapoda</taxon>
        <taxon>Pleocyemata</taxon>
        <taxon>Brachyura</taxon>
        <taxon>Eubrachyura</taxon>
        <taxon>Portunoidea</taxon>
        <taxon>Portunidae</taxon>
        <taxon>Portuninae</taxon>
        <taxon>Portunus</taxon>
    </lineage>
</organism>
<accession>A0A5B7J4V3</accession>
<sequence length="72" mass="7887">MSSHYLGGNGGKEGGRKGGKSSKGEWWEGRKEDVSELGKAWCTDPLKEGTEAKDWKEDELELGWGAYPREGG</sequence>
<comment type="caution">
    <text evidence="2">The sequence shown here is derived from an EMBL/GenBank/DDBJ whole genome shotgun (WGS) entry which is preliminary data.</text>
</comment>
<dbReference type="AlphaFoldDB" id="A0A5B7J4V3"/>
<keyword evidence="3" id="KW-1185">Reference proteome</keyword>